<dbReference type="Proteomes" id="UP000031829">
    <property type="component" value="Chromosome"/>
</dbReference>
<gene>
    <name evidence="1" type="ORF">BG04_5180</name>
</gene>
<name>A0A0B6AMX9_PRIM2</name>
<evidence type="ECO:0000313" key="1">
    <source>
        <dbReference type="EMBL" id="AJI22422.1"/>
    </source>
</evidence>
<dbReference type="GeneID" id="93643138"/>
<protein>
    <submittedName>
        <fullName evidence="1">Uncharacterized protein</fullName>
    </submittedName>
</protein>
<organism evidence="1 2">
    <name type="scientific">Priestia megaterium (strain ATCC 14581 / DSM 32 / CCUG 1817 / JCM 2506 / NBRC 15308 / NCIMB 9376 / NCTC 10342 / NRRL B-14308 / VKM B-512 / Ford 19)</name>
    <name type="common">Bacillus megaterium</name>
    <dbReference type="NCBI Taxonomy" id="1348623"/>
    <lineage>
        <taxon>Bacteria</taxon>
        <taxon>Bacillati</taxon>
        <taxon>Bacillota</taxon>
        <taxon>Bacilli</taxon>
        <taxon>Bacillales</taxon>
        <taxon>Bacillaceae</taxon>
        <taxon>Priestia</taxon>
    </lineage>
</organism>
<dbReference type="RefSeq" id="WP_016764460.1">
    <property type="nucleotide sequence ID" value="NZ_BCVB01000010.1"/>
</dbReference>
<dbReference type="HOGENOM" id="CLU_2614652_0_0_9"/>
<proteinExistence type="predicted"/>
<dbReference type="AlphaFoldDB" id="A0A0B6AMX9"/>
<evidence type="ECO:0000313" key="2">
    <source>
        <dbReference type="Proteomes" id="UP000031829"/>
    </source>
</evidence>
<dbReference type="EMBL" id="CP009920">
    <property type="protein sequence ID" value="AJI22422.1"/>
    <property type="molecule type" value="Genomic_DNA"/>
</dbReference>
<sequence length="78" mass="8962">MLTLEISKQIVKNVYPIVLSNRSKIFQEEVSVAALQDYFGLDHAFSVYAAATIIYHLEADGYVSKPLKRNEYKRILLK</sequence>
<accession>A0A0B6AMX9</accession>
<dbReference type="KEGG" id="bmeg:BG04_5180"/>
<reference evidence="1 2" key="1">
    <citation type="journal article" date="2015" name="Genome Announc.">
        <title>Complete genome sequences for 35 biothreat assay-relevant bacillus species.</title>
        <authorList>
            <person name="Johnson S.L."/>
            <person name="Daligault H.E."/>
            <person name="Davenport K.W."/>
            <person name="Jaissle J."/>
            <person name="Frey K.G."/>
            <person name="Ladner J.T."/>
            <person name="Broomall S.M."/>
            <person name="Bishop-Lilly K.A."/>
            <person name="Bruce D.C."/>
            <person name="Gibbons H.S."/>
            <person name="Coyne S.R."/>
            <person name="Lo C.C."/>
            <person name="Meincke L."/>
            <person name="Munk A.C."/>
            <person name="Koroleva G.I."/>
            <person name="Rosenzweig C.N."/>
            <person name="Palacios G.F."/>
            <person name="Redden C.L."/>
            <person name="Minogue T.D."/>
            <person name="Chain P.S."/>
        </authorList>
    </citation>
    <scope>NUCLEOTIDE SEQUENCE [LARGE SCALE GENOMIC DNA]</scope>
    <source>
        <strain evidence="2">ATCC 14581 / DSM 32 / JCM 2506 / NBRC 15308 / NCIMB 9376 / NCTC 10342 / NRRL B-14308 / VKM B-512</strain>
    </source>
</reference>